<keyword evidence="4 6" id="KW-0238">DNA-binding</keyword>
<dbReference type="Gene3D" id="1.25.40.10">
    <property type="entry name" value="Tetratricopeptide repeat domain"/>
    <property type="match status" value="1"/>
</dbReference>
<dbReference type="PANTHER" id="PTHR35807:SF1">
    <property type="entry name" value="TRANSCRIPTIONAL REGULATOR REDD"/>
    <property type="match status" value="1"/>
</dbReference>
<dbReference type="PRINTS" id="PR00364">
    <property type="entry name" value="DISEASERSIST"/>
</dbReference>
<accession>A0A0F7VNU3</accession>
<dbReference type="InterPro" id="IPR051677">
    <property type="entry name" value="AfsR-DnrI-RedD_regulator"/>
</dbReference>
<sequence length="619" mass="66450">MPRTTVKLLGSFEVESQGRIITISSGRQRTLLSVLALEAGQLVPTERLAEHLWGEEPPPSSRTTIRGYILRLRRALSPRTAREARPVIASGRHGYQLLLPPESVDVHQFNSLAARAAAARDSVGENDLLRRALSLWRGPALCDVPGDALHRGVLPALEERRLQVLERSVEVALARGEHAQAVVELRRLVAEHPLRDGLWGQLMLALYGAGHQSEAVYQYERCRGILAESLGVDPDPRVRELHRLMLVEDPALGAVRQSAPPLPPSGPGRNTEARSASAMRQDLPSHRLPEAPALFIGREQEQAALSVIAGEEYPGGTRPIIIDGAAGVGKTALALAWAHRAADRFPGGRFYVDLQGFGPADALDPADALMVVLAALGVPPGRLPAGVPARQALLRTRLKGRQALLLLDNAVDAEQVRPLLTGCATVLVTSRDQMRGLVVSDGARRLTLDRLTPVAAQHLLTALIGHERGGAQAEALGDLASLCGCSPLALRAIAESATRWNGLPLEELAAGLRGAPCWLSSLRTGEDRTDPVSVLSWSYDKLGPAPARLYRAFGSYRERRVTAVAAAGFAGVPVSAATEQLDALARLHLVEERVPGCFDLDELPRAFARLLPRTSDGAG</sequence>
<feature type="DNA-binding region" description="OmpR/PhoB-type" evidence="6">
    <location>
        <begin position="1"/>
        <end position="99"/>
    </location>
</feature>
<dbReference type="Proteomes" id="UP000035016">
    <property type="component" value="Chromosome Chromosome"/>
</dbReference>
<dbReference type="GO" id="GO:0000160">
    <property type="term" value="P:phosphorelay signal transduction system"/>
    <property type="evidence" value="ECO:0007669"/>
    <property type="project" value="UniProtKB-KW"/>
</dbReference>
<evidence type="ECO:0000259" key="8">
    <source>
        <dbReference type="PROSITE" id="PS51755"/>
    </source>
</evidence>
<dbReference type="InterPro" id="IPR005158">
    <property type="entry name" value="BTAD"/>
</dbReference>
<dbReference type="InterPro" id="IPR027417">
    <property type="entry name" value="P-loop_NTPase"/>
</dbReference>
<dbReference type="InterPro" id="IPR001867">
    <property type="entry name" value="OmpR/PhoB-type_DNA-bd"/>
</dbReference>
<dbReference type="GO" id="GO:0006355">
    <property type="term" value="P:regulation of DNA-templated transcription"/>
    <property type="evidence" value="ECO:0007669"/>
    <property type="project" value="InterPro"/>
</dbReference>
<evidence type="ECO:0000256" key="1">
    <source>
        <dbReference type="ARBA" id="ARBA00005820"/>
    </source>
</evidence>
<protein>
    <submittedName>
        <fullName evidence="9">Regulatory protein AfsR</fullName>
    </submittedName>
</protein>
<dbReference type="Pfam" id="PF00486">
    <property type="entry name" value="Trans_reg_C"/>
    <property type="match status" value="1"/>
</dbReference>
<dbReference type="InterPro" id="IPR011990">
    <property type="entry name" value="TPR-like_helical_dom_sf"/>
</dbReference>
<dbReference type="KEGG" id="sle:sle_05760"/>
<evidence type="ECO:0000256" key="3">
    <source>
        <dbReference type="ARBA" id="ARBA00023015"/>
    </source>
</evidence>
<evidence type="ECO:0000313" key="10">
    <source>
        <dbReference type="Proteomes" id="UP000035016"/>
    </source>
</evidence>
<dbReference type="RefSeq" id="WP_049976666.1">
    <property type="nucleotide sequence ID" value="NZ_AZSD01000012.1"/>
</dbReference>
<feature type="region of interest" description="Disordered" evidence="7">
    <location>
        <begin position="255"/>
        <end position="283"/>
    </location>
</feature>
<dbReference type="InterPro" id="IPR036388">
    <property type="entry name" value="WH-like_DNA-bd_sf"/>
</dbReference>
<evidence type="ECO:0000256" key="2">
    <source>
        <dbReference type="ARBA" id="ARBA00023012"/>
    </source>
</evidence>
<dbReference type="Gene3D" id="3.40.50.300">
    <property type="entry name" value="P-loop containing nucleotide triphosphate hydrolases"/>
    <property type="match status" value="1"/>
</dbReference>
<dbReference type="SMART" id="SM00862">
    <property type="entry name" value="Trans_reg_C"/>
    <property type="match status" value="1"/>
</dbReference>
<keyword evidence="3" id="KW-0805">Transcription regulation</keyword>
<keyword evidence="5" id="KW-0804">Transcription</keyword>
<evidence type="ECO:0000256" key="7">
    <source>
        <dbReference type="SAM" id="MobiDB-lite"/>
    </source>
</evidence>
<keyword evidence="2" id="KW-0902">Two-component regulatory system</keyword>
<dbReference type="Pfam" id="PF03704">
    <property type="entry name" value="BTAD"/>
    <property type="match status" value="1"/>
</dbReference>
<evidence type="ECO:0000313" key="9">
    <source>
        <dbReference type="EMBL" id="CQR60038.1"/>
    </source>
</evidence>
<dbReference type="SUPFAM" id="SSF52540">
    <property type="entry name" value="P-loop containing nucleoside triphosphate hydrolases"/>
    <property type="match status" value="1"/>
</dbReference>
<dbReference type="PANTHER" id="PTHR35807">
    <property type="entry name" value="TRANSCRIPTIONAL REGULATOR REDD-RELATED"/>
    <property type="match status" value="1"/>
</dbReference>
<proteinExistence type="inferred from homology"/>
<dbReference type="SUPFAM" id="SSF46894">
    <property type="entry name" value="C-terminal effector domain of the bipartite response regulators"/>
    <property type="match status" value="1"/>
</dbReference>
<dbReference type="InterPro" id="IPR016032">
    <property type="entry name" value="Sig_transdc_resp-reg_C-effctor"/>
</dbReference>
<dbReference type="SMART" id="SM01043">
    <property type="entry name" value="BTAD"/>
    <property type="match status" value="1"/>
</dbReference>
<name>A0A0F7VNU3_STRLW</name>
<dbReference type="AlphaFoldDB" id="A0A0F7VNU3"/>
<feature type="domain" description="OmpR/PhoB-type" evidence="8">
    <location>
        <begin position="1"/>
        <end position="99"/>
    </location>
</feature>
<evidence type="ECO:0000256" key="5">
    <source>
        <dbReference type="ARBA" id="ARBA00023163"/>
    </source>
</evidence>
<dbReference type="InterPro" id="IPR003593">
    <property type="entry name" value="AAA+_ATPase"/>
</dbReference>
<dbReference type="SUPFAM" id="SSF48452">
    <property type="entry name" value="TPR-like"/>
    <property type="match status" value="1"/>
</dbReference>
<evidence type="ECO:0000256" key="6">
    <source>
        <dbReference type="PROSITE-ProRule" id="PRU01091"/>
    </source>
</evidence>
<dbReference type="CDD" id="cd15831">
    <property type="entry name" value="BTAD"/>
    <property type="match status" value="1"/>
</dbReference>
<gene>
    <name evidence="9" type="primary">sle_05760</name>
</gene>
<evidence type="ECO:0000256" key="4">
    <source>
        <dbReference type="ARBA" id="ARBA00023125"/>
    </source>
</evidence>
<dbReference type="Gene3D" id="1.10.10.10">
    <property type="entry name" value="Winged helix-like DNA-binding domain superfamily/Winged helix DNA-binding domain"/>
    <property type="match status" value="1"/>
</dbReference>
<comment type="similarity">
    <text evidence="1">Belongs to the AfsR/DnrI/RedD regulatory family.</text>
</comment>
<reference evidence="9 10" key="1">
    <citation type="submission" date="2015-02" db="EMBL/GenBank/DDBJ databases">
        <authorList>
            <person name="Gomez-Escribano P.J."/>
        </authorList>
    </citation>
    <scope>NUCLEOTIDE SEQUENCE [LARGE SCALE GENOMIC DNA]</scope>
    <source>
        <strain evidence="10">C34 (DSM 42122 / NRRL B-24963)</strain>
    </source>
</reference>
<dbReference type="EMBL" id="LN831790">
    <property type="protein sequence ID" value="CQR60038.1"/>
    <property type="molecule type" value="Genomic_DNA"/>
</dbReference>
<dbReference type="SMART" id="SM00382">
    <property type="entry name" value="AAA"/>
    <property type="match status" value="1"/>
</dbReference>
<organism evidence="9 10">
    <name type="scientific">Streptomyces leeuwenhoekii</name>
    <dbReference type="NCBI Taxonomy" id="1437453"/>
    <lineage>
        <taxon>Bacteria</taxon>
        <taxon>Bacillati</taxon>
        <taxon>Actinomycetota</taxon>
        <taxon>Actinomycetes</taxon>
        <taxon>Kitasatosporales</taxon>
        <taxon>Streptomycetaceae</taxon>
        <taxon>Streptomyces</taxon>
    </lineage>
</organism>
<dbReference type="GO" id="GO:0003677">
    <property type="term" value="F:DNA binding"/>
    <property type="evidence" value="ECO:0007669"/>
    <property type="project" value="UniProtKB-UniRule"/>
</dbReference>
<dbReference type="PROSITE" id="PS51755">
    <property type="entry name" value="OMPR_PHOB"/>
    <property type="match status" value="1"/>
</dbReference>